<evidence type="ECO:0000256" key="2">
    <source>
        <dbReference type="ARBA" id="ARBA00022655"/>
    </source>
</evidence>
<feature type="chain" id="PRO_5033182935" description="Aspartate 1-decarboxylase beta chain" evidence="9 11">
    <location>
        <begin position="1"/>
        <end position="24"/>
    </location>
</feature>
<keyword evidence="5 9" id="KW-0865">Zymogen</keyword>
<comment type="caution">
    <text evidence="9">Lacks conserved residue(s) required for the propagation of feature annotation.</text>
</comment>
<dbReference type="InterPro" id="IPR009010">
    <property type="entry name" value="Asp_de-COase-like_dom_sf"/>
</dbReference>
<evidence type="ECO:0000256" key="9">
    <source>
        <dbReference type="HAMAP-Rule" id="MF_00446"/>
    </source>
</evidence>
<comment type="PTM">
    <text evidence="9">Is synthesized initially as an inactive proenzyme, which is activated by self-cleavage at a specific serine bond to produce a beta-subunit with a hydroxyl group at its C-terminus and an alpha-subunit with a pyruvoyl group at its N-terminus.</text>
</comment>
<evidence type="ECO:0000256" key="10">
    <source>
        <dbReference type="PIRSR" id="PIRSR006246-1"/>
    </source>
</evidence>
<evidence type="ECO:0000256" key="7">
    <source>
        <dbReference type="ARBA" id="ARBA00023270"/>
    </source>
</evidence>
<evidence type="ECO:0000256" key="1">
    <source>
        <dbReference type="ARBA" id="ARBA00022490"/>
    </source>
</evidence>
<evidence type="ECO:0000313" key="12">
    <source>
        <dbReference type="EMBL" id="MYM86741.1"/>
    </source>
</evidence>
<dbReference type="InterPro" id="IPR003190">
    <property type="entry name" value="Asp_decarbox"/>
</dbReference>
<dbReference type="UniPathway" id="UPA00028">
    <property type="reaction ID" value="UER00002"/>
</dbReference>
<comment type="similarity">
    <text evidence="9">Belongs to the PanD family.</text>
</comment>
<gene>
    <name evidence="9 12" type="primary">panD</name>
    <name evidence="12" type="ORF">GTP91_06035</name>
</gene>
<proteinExistence type="inferred from homology"/>
<dbReference type="PIRSF" id="PIRSF006246">
    <property type="entry name" value="Asp_decarbox"/>
    <property type="match status" value="1"/>
</dbReference>
<keyword evidence="7 9" id="KW-0704">Schiff base</keyword>
<comment type="cofactor">
    <cofactor evidence="9">
        <name>pyruvate</name>
        <dbReference type="ChEBI" id="CHEBI:15361"/>
    </cofactor>
    <text evidence="9">Binds 1 pyruvoyl group covalently per subunit.</text>
</comment>
<comment type="pathway">
    <text evidence="9">Cofactor biosynthesis; (R)-pantothenate biosynthesis; beta-alanine from L-aspartate: step 1/1.</text>
</comment>
<dbReference type="GO" id="GO:0015940">
    <property type="term" value="P:pantothenate biosynthetic process"/>
    <property type="evidence" value="ECO:0007669"/>
    <property type="project" value="UniProtKB-UniRule"/>
</dbReference>
<evidence type="ECO:0000256" key="6">
    <source>
        <dbReference type="ARBA" id="ARBA00023239"/>
    </source>
</evidence>
<evidence type="ECO:0000256" key="8">
    <source>
        <dbReference type="ARBA" id="ARBA00023317"/>
    </source>
</evidence>
<comment type="caution">
    <text evidence="12">The sequence shown here is derived from an EMBL/GenBank/DDBJ whole genome shotgun (WGS) entry which is preliminary data.</text>
</comment>
<keyword evidence="3 9" id="KW-0210">Decarboxylase</keyword>
<evidence type="ECO:0000256" key="5">
    <source>
        <dbReference type="ARBA" id="ARBA00023145"/>
    </source>
</evidence>
<organism evidence="12 13">
    <name type="scientific">Duganella vulcania</name>
    <dbReference type="NCBI Taxonomy" id="2692166"/>
    <lineage>
        <taxon>Bacteria</taxon>
        <taxon>Pseudomonadati</taxon>
        <taxon>Pseudomonadota</taxon>
        <taxon>Betaproteobacteria</taxon>
        <taxon>Burkholderiales</taxon>
        <taxon>Oxalobacteraceae</taxon>
        <taxon>Telluria group</taxon>
        <taxon>Duganella</taxon>
    </lineage>
</organism>
<evidence type="ECO:0000256" key="4">
    <source>
        <dbReference type="ARBA" id="ARBA00022813"/>
    </source>
</evidence>
<dbReference type="GO" id="GO:0004068">
    <property type="term" value="F:aspartate 1-decarboxylase activity"/>
    <property type="evidence" value="ECO:0007669"/>
    <property type="project" value="UniProtKB-UniRule"/>
</dbReference>
<comment type="subunit">
    <text evidence="9">Heterooctamer of four alpha and four beta subunits.</text>
</comment>
<accession>A0A845FYT2</accession>
<evidence type="ECO:0000313" key="13">
    <source>
        <dbReference type="Proteomes" id="UP000470302"/>
    </source>
</evidence>
<dbReference type="PANTHER" id="PTHR21012:SF0">
    <property type="entry name" value="ASPARTATE 1-DECARBOXYLASE"/>
    <property type="match status" value="1"/>
</dbReference>
<dbReference type="Proteomes" id="UP000470302">
    <property type="component" value="Unassembled WGS sequence"/>
</dbReference>
<feature type="binding site" evidence="9">
    <location>
        <position position="57"/>
    </location>
    <ligand>
        <name>substrate</name>
    </ligand>
</feature>
<comment type="function">
    <text evidence="9">Catalyzes the pyruvoyl-dependent decarboxylation of aspartate to produce beta-alanine.</text>
</comment>
<evidence type="ECO:0000256" key="3">
    <source>
        <dbReference type="ARBA" id="ARBA00022793"/>
    </source>
</evidence>
<evidence type="ECO:0000256" key="11">
    <source>
        <dbReference type="PIRSR" id="PIRSR006246-5"/>
    </source>
</evidence>
<keyword evidence="2 9" id="KW-0566">Pantothenate biosynthesis</keyword>
<comment type="catalytic activity">
    <reaction evidence="9">
        <text>L-aspartate + H(+) = beta-alanine + CO2</text>
        <dbReference type="Rhea" id="RHEA:19497"/>
        <dbReference type="ChEBI" id="CHEBI:15378"/>
        <dbReference type="ChEBI" id="CHEBI:16526"/>
        <dbReference type="ChEBI" id="CHEBI:29991"/>
        <dbReference type="ChEBI" id="CHEBI:57966"/>
        <dbReference type="EC" id="4.1.1.11"/>
    </reaction>
</comment>
<dbReference type="AlphaFoldDB" id="A0A845FYT2"/>
<dbReference type="HAMAP" id="MF_00446">
    <property type="entry name" value="PanD"/>
    <property type="match status" value="1"/>
</dbReference>
<dbReference type="NCBIfam" id="TIGR00223">
    <property type="entry name" value="panD"/>
    <property type="match status" value="1"/>
</dbReference>
<feature type="active site" description="Proton donor" evidence="9 10">
    <location>
        <position position="58"/>
    </location>
</feature>
<comment type="subcellular location">
    <subcellularLocation>
        <location evidence="9">Cytoplasm</location>
    </subcellularLocation>
</comment>
<dbReference type="PANTHER" id="PTHR21012">
    <property type="entry name" value="ASPARTATE 1-DECARBOXYLASE"/>
    <property type="match status" value="1"/>
</dbReference>
<keyword evidence="8 9" id="KW-0670">Pyruvate</keyword>
<keyword evidence="6 9" id="KW-0456">Lyase</keyword>
<name>A0A845FYT2_9BURK</name>
<sequence>MQISMLQSKIHRVTTTHSELHYEGACAIDQDLLDAAGIREYQAIEIFNVNNGARFSTYAICAERGSGIISVNDAAARRAVHGDILIIAVYASYDQEELMSYAPKLIYVDARNRIVRGATAIPAQDYDLPGFYWEPEKSAESA</sequence>
<dbReference type="CDD" id="cd06919">
    <property type="entry name" value="Asp_decarbox"/>
    <property type="match status" value="1"/>
</dbReference>
<dbReference type="EC" id="4.1.1.11" evidence="9"/>
<reference evidence="12 13" key="1">
    <citation type="submission" date="2020-01" db="EMBL/GenBank/DDBJ databases">
        <title>Novel species isolated from a subtropical stream in China.</title>
        <authorList>
            <person name="Lu H."/>
        </authorList>
    </citation>
    <scope>NUCLEOTIDE SEQUENCE [LARGE SCALE GENOMIC DNA]</scope>
    <source>
        <strain evidence="12 13">FT82W</strain>
    </source>
</reference>
<dbReference type="EMBL" id="WWCW01000012">
    <property type="protein sequence ID" value="MYM86741.1"/>
    <property type="molecule type" value="Genomic_DNA"/>
</dbReference>
<dbReference type="GO" id="GO:0006523">
    <property type="term" value="P:alanine biosynthetic process"/>
    <property type="evidence" value="ECO:0007669"/>
    <property type="project" value="InterPro"/>
</dbReference>
<dbReference type="SUPFAM" id="SSF50692">
    <property type="entry name" value="ADC-like"/>
    <property type="match status" value="1"/>
</dbReference>
<keyword evidence="1 9" id="KW-0963">Cytoplasm</keyword>
<dbReference type="Gene3D" id="2.40.40.20">
    <property type="match status" value="1"/>
</dbReference>
<dbReference type="GO" id="GO:0005829">
    <property type="term" value="C:cytosol"/>
    <property type="evidence" value="ECO:0007669"/>
    <property type="project" value="TreeGrafter"/>
</dbReference>
<dbReference type="RefSeq" id="WP_161095951.1">
    <property type="nucleotide sequence ID" value="NZ_WWCW01000012.1"/>
</dbReference>
<keyword evidence="4 9" id="KW-0068">Autocatalytic cleavage</keyword>
<protein>
    <recommendedName>
        <fullName evidence="9">Aspartate 1-decarboxylase</fullName>
        <ecNumber evidence="9">4.1.1.11</ecNumber>
    </recommendedName>
    <alternativeName>
        <fullName evidence="9">Aspartate alpha-decarboxylase</fullName>
    </alternativeName>
    <component>
        <recommendedName>
            <fullName evidence="9">Aspartate 1-decarboxylase beta chain</fullName>
        </recommendedName>
    </component>
    <component>
        <recommendedName>
            <fullName evidence="9">Aspartate 1-decarboxylase alpha chain</fullName>
        </recommendedName>
    </component>
</protein>
<dbReference type="Pfam" id="PF02261">
    <property type="entry name" value="Asp_decarbox"/>
    <property type="match status" value="1"/>
</dbReference>
<feature type="chain" id="PRO_5033182936" description="Aspartate 1-decarboxylase alpha chain" evidence="9 11">
    <location>
        <begin position="25"/>
        <end position="142"/>
    </location>
</feature>